<feature type="compositionally biased region" description="Basic and acidic residues" evidence="22">
    <location>
        <begin position="786"/>
        <end position="796"/>
    </location>
</feature>
<gene>
    <name evidence="26" type="ORF">GRJ2_002666900</name>
</gene>
<sequence>MRYLHAGTPVPLIHRDLKSSNVLLAQPVEGDDVSGKTLKITDFGLAREWQRTTKMSAAGTYAWMAPEVIKASTFSKGSDVWSYGVLLWELLTGEVPYRGIDGLAVAYGVAVNKLTLPIPSTCPQPFAQLMAACWEQDPHRRPGFGTILRRLSGLEPGGLGPPESFHSLQESWRREIQGLFDELRAREKELRSREEAVARASRAQRCQAEALRQREAAVARRELEVLERELSLMLRGPPRPPPAPKRRRPPFRRPRRPADHIGMPQDFKHRLTVQAAPGGDPRNRDPQEGLGGGSPPFPRLRAIQLEPEEEEEPPRGLGGPERRGGKGGAPNGRRRLRPEETTWYLDADELSPGDASPNGEAGTPEPEEGRGSRGGTPRLLRRALLRGLCRDSCQPGNNMTLIGENGHAADTLTGSGFRVVVCPLPCMNGGQCSSRSHCLCPPAFTGRFCQVAVYAVQVIADGPGAAAPPEPPPGGTHGGGTHGGGAHGGGAHGGGHVSHATFVVPLGPGHHSAEVQVPPPLVNVRVHHPPEASVQVHRIEPRPPEGGVPRGPGLLLAHPAQPPAGSKPPAPPRPHTHKPLGRCFQETLPKQSCGSNPLPGLTKQEDCCGSIGTAWGQSKCHKCPHLQYTGVQKTGAVRGEHGGDCPQGYKRLNSSHCQDINECAMQGVCQHGDCLNTQGSFRCACKAGHALGPSRSQCLPEKGEERGLCFRLVSGSQQCQHPLPTRLTRQTCCCSVGKAWGGRCERCPADGTAAFKAICPAGKGYHVLTSHQTLTIQGESDFTLHIHPDAAPERPPRPPPPAPSPAPPDAPPPPAATPPAMLPAFWTHSEEQGLEQPPGSTDPPRYPEVVARPTTAVVWRVVAEQHTRSAAEIAPTQVTETDECKLNRNICGPGECVMGPEGYSCLCYPGYRWHPQRRYCTDVNECEAEPCGAGRGVCMNTGGSYNCHCHRGFQLSLHKGVRSCADIDECAKADICGDGGTCTNVPGHYKCECHPGYRRKGSRQPFCEDINECLDAGTCPEGKCENQPGGFLCSPCPPGFRGHGGACIDVNECEGGGLCASGVCVNTPGSFKCQCPPGLQPARDPPRCEDIDECEFAAACVGGECVNTPGSYRCLCRPGYALLHGRKCQDIDECALDAGLCAPHGACTNLEGSFACLCPPGFAPAPDRRGCQAREPPAPRKECYLNFDDSVFCDSVLGTNVTRGECCCSLGAGWGDHCEVYPCPLPSSAEFLALCPDGKGFIQDHNGLDYGVPAHRDIDECGLFGAEICKEGKCVNTQPGYECYCKQGFDYDSGLLQCLDVDECLDESNCVDGACENTRGSFRCTCPPGARYHPLQRRCLPPPEHERAPPERPPPERRDVCWQRRGEEGVCGAPLGGGPLPLDECCCRGGAGWGHHCRPCPPRPPGLQCSSSQSESNSFWDVSPLGLGGPRRGEESSEEDSAECPCPGGGRCPPSFPGRGCECPPGFQPDPSRTRCLDIDECREPGRGGLRCPRERCVNTSGSFRCACKVGGTRSPQHGGLCLPQRRDPPAPQ</sequence>
<dbReference type="InterPro" id="IPR049883">
    <property type="entry name" value="NOTCH1_EGF-like"/>
</dbReference>
<evidence type="ECO:0000256" key="2">
    <source>
        <dbReference type="ARBA" id="ARBA00004479"/>
    </source>
</evidence>
<feature type="domain" description="EGF-like" evidence="24">
    <location>
        <begin position="922"/>
        <end position="959"/>
    </location>
</feature>
<evidence type="ECO:0000256" key="5">
    <source>
        <dbReference type="ARBA" id="ARBA00012406"/>
    </source>
</evidence>
<dbReference type="Gene3D" id="1.10.510.10">
    <property type="entry name" value="Transferase(Phosphotransferase) domain 1"/>
    <property type="match status" value="1"/>
</dbReference>
<dbReference type="PROSITE" id="PS51364">
    <property type="entry name" value="TB"/>
    <property type="match status" value="4"/>
</dbReference>
<keyword evidence="11" id="KW-0808">Transferase</keyword>
<feature type="domain" description="EGF-like" evidence="24">
    <location>
        <begin position="966"/>
        <end position="1008"/>
    </location>
</feature>
<feature type="domain" description="EGF-like" evidence="24">
    <location>
        <begin position="1130"/>
        <end position="1172"/>
    </location>
</feature>
<keyword evidence="15" id="KW-0418">Kinase</keyword>
<dbReference type="SMART" id="SM00220">
    <property type="entry name" value="S_TKc"/>
    <property type="match status" value="1"/>
</dbReference>
<evidence type="ECO:0000256" key="16">
    <source>
        <dbReference type="ARBA" id="ARBA00022840"/>
    </source>
</evidence>
<dbReference type="GO" id="GO:0005524">
    <property type="term" value="F:ATP binding"/>
    <property type="evidence" value="ECO:0007669"/>
    <property type="project" value="UniProtKB-KW"/>
</dbReference>
<feature type="region of interest" description="Disordered" evidence="22">
    <location>
        <begin position="559"/>
        <end position="578"/>
    </location>
</feature>
<accession>A0ABC9XW91</accession>
<dbReference type="SUPFAM" id="SSF56112">
    <property type="entry name" value="Protein kinase-like (PK-like)"/>
    <property type="match status" value="1"/>
</dbReference>
<dbReference type="InterPro" id="IPR018097">
    <property type="entry name" value="EGF_Ca-bd_CS"/>
</dbReference>
<dbReference type="PROSITE" id="PS01186">
    <property type="entry name" value="EGF_2"/>
    <property type="match status" value="5"/>
</dbReference>
<keyword evidence="14" id="KW-0547">Nucleotide-binding</keyword>
<dbReference type="PRINTS" id="PR00109">
    <property type="entry name" value="TYRKINASE"/>
</dbReference>
<evidence type="ECO:0000256" key="8">
    <source>
        <dbReference type="ARBA" id="ARBA00022527"/>
    </source>
</evidence>
<dbReference type="FunFam" id="2.10.25.10:FF:000302">
    <property type="entry name" value="latent-transforming growth factor beta-binding protein 3 isoform X2"/>
    <property type="match status" value="1"/>
</dbReference>
<feature type="compositionally biased region" description="Gly residues" evidence="22">
    <location>
        <begin position="475"/>
        <end position="496"/>
    </location>
</feature>
<dbReference type="FunFam" id="2.10.25.10:FF:000024">
    <property type="entry name" value="Putative latent-transforming growth factor beta-binding protein 2"/>
    <property type="match status" value="1"/>
</dbReference>
<dbReference type="InterPro" id="IPR000742">
    <property type="entry name" value="EGF"/>
</dbReference>
<evidence type="ECO:0000256" key="19">
    <source>
        <dbReference type="ARBA" id="ARBA00047559"/>
    </source>
</evidence>
<evidence type="ECO:0000259" key="24">
    <source>
        <dbReference type="PROSITE" id="PS50026"/>
    </source>
</evidence>
<keyword evidence="9" id="KW-0272">Extracellular matrix</keyword>
<dbReference type="FunFam" id="1.10.510.10:FF:000076">
    <property type="entry name" value="Mitogen-activated protein kinase kinase kinase"/>
    <property type="match status" value="1"/>
</dbReference>
<dbReference type="InterPro" id="IPR000719">
    <property type="entry name" value="Prot_kinase_dom"/>
</dbReference>
<dbReference type="FunFam" id="2.10.25.10:FF:000003">
    <property type="entry name" value="fibrillin-1 isoform X1"/>
    <property type="match status" value="1"/>
</dbReference>
<dbReference type="FunFam" id="2.10.25.10:FF:000096">
    <property type="entry name" value="Putative fibrillin 2"/>
    <property type="match status" value="1"/>
</dbReference>
<keyword evidence="10 21" id="KW-0245">EGF-like domain</keyword>
<dbReference type="SMART" id="SM00179">
    <property type="entry name" value="EGF_CA"/>
    <property type="match status" value="11"/>
</dbReference>
<comment type="cofactor">
    <cofactor evidence="1">
        <name>Mg(2+)</name>
        <dbReference type="ChEBI" id="CHEBI:18420"/>
    </cofactor>
</comment>
<keyword evidence="13" id="KW-0677">Repeat</keyword>
<comment type="catalytic activity">
    <reaction evidence="19">
        <text>L-threonyl-[protein] + ATP = O-phospho-L-threonyl-[protein] + ADP + H(+)</text>
        <dbReference type="Rhea" id="RHEA:46608"/>
        <dbReference type="Rhea" id="RHEA-COMP:11060"/>
        <dbReference type="Rhea" id="RHEA-COMP:11605"/>
        <dbReference type="ChEBI" id="CHEBI:15378"/>
        <dbReference type="ChEBI" id="CHEBI:30013"/>
        <dbReference type="ChEBI" id="CHEBI:30616"/>
        <dbReference type="ChEBI" id="CHEBI:61977"/>
        <dbReference type="ChEBI" id="CHEBI:456216"/>
        <dbReference type="EC" id="2.7.11.25"/>
    </reaction>
</comment>
<dbReference type="InterPro" id="IPR000152">
    <property type="entry name" value="EGF-type_Asp/Asn_hydroxyl_site"/>
</dbReference>
<dbReference type="FunFam" id="3.90.290.10:FF:000001">
    <property type="entry name" value="Latent-transforming growth factor beta-binding protein 3 isoform 1"/>
    <property type="match status" value="1"/>
</dbReference>
<evidence type="ECO:0000256" key="17">
    <source>
        <dbReference type="ARBA" id="ARBA00023157"/>
    </source>
</evidence>
<feature type="domain" description="EGF-like" evidence="24">
    <location>
        <begin position="418"/>
        <end position="450"/>
    </location>
</feature>
<feature type="compositionally biased region" description="Basic residues" evidence="22">
    <location>
        <begin position="244"/>
        <end position="255"/>
    </location>
</feature>
<dbReference type="PROSITE" id="PS50011">
    <property type="entry name" value="PROTEIN_KINASE_DOM"/>
    <property type="match status" value="1"/>
</dbReference>
<evidence type="ECO:0000256" key="7">
    <source>
        <dbReference type="ARBA" id="ARBA00022525"/>
    </source>
</evidence>
<dbReference type="PROSITE" id="PS50026">
    <property type="entry name" value="EGF_3"/>
    <property type="match status" value="9"/>
</dbReference>
<dbReference type="GO" id="GO:0016020">
    <property type="term" value="C:membrane"/>
    <property type="evidence" value="ECO:0007669"/>
    <property type="project" value="UniProtKB-SubCell"/>
</dbReference>
<evidence type="ECO:0000256" key="12">
    <source>
        <dbReference type="ARBA" id="ARBA00022729"/>
    </source>
</evidence>
<feature type="region of interest" description="Disordered" evidence="22">
    <location>
        <begin position="786"/>
        <end position="821"/>
    </location>
</feature>
<dbReference type="FunFam" id="2.10.25.10:FF:000317">
    <property type="entry name" value="latent-transforming growth factor beta-binding protein 3 isoform X2"/>
    <property type="match status" value="1"/>
</dbReference>
<evidence type="ECO:0000256" key="13">
    <source>
        <dbReference type="ARBA" id="ARBA00022737"/>
    </source>
</evidence>
<comment type="catalytic activity">
    <reaction evidence="20">
        <text>L-seryl-[protein] + ATP = O-phospho-L-seryl-[protein] + ADP + H(+)</text>
        <dbReference type="Rhea" id="RHEA:17989"/>
        <dbReference type="Rhea" id="RHEA-COMP:9863"/>
        <dbReference type="Rhea" id="RHEA-COMP:11604"/>
        <dbReference type="ChEBI" id="CHEBI:15378"/>
        <dbReference type="ChEBI" id="CHEBI:29999"/>
        <dbReference type="ChEBI" id="CHEBI:30616"/>
        <dbReference type="ChEBI" id="CHEBI:83421"/>
        <dbReference type="ChEBI" id="CHEBI:456216"/>
        <dbReference type="EC" id="2.7.11.25"/>
    </reaction>
</comment>
<dbReference type="GO" id="GO:0004709">
    <property type="term" value="F:MAP kinase kinase kinase activity"/>
    <property type="evidence" value="ECO:0007669"/>
    <property type="project" value="UniProtKB-EC"/>
</dbReference>
<dbReference type="InterPro" id="IPR008271">
    <property type="entry name" value="Ser/Thr_kinase_AS"/>
</dbReference>
<dbReference type="InterPro" id="IPR001881">
    <property type="entry name" value="EGF-like_Ca-bd_dom"/>
</dbReference>
<dbReference type="InterPro" id="IPR011009">
    <property type="entry name" value="Kinase-like_dom_sf"/>
</dbReference>
<evidence type="ECO:0000256" key="11">
    <source>
        <dbReference type="ARBA" id="ARBA00022679"/>
    </source>
</evidence>
<feature type="region of interest" description="Disordered" evidence="22">
    <location>
        <begin position="464"/>
        <end position="504"/>
    </location>
</feature>
<feature type="disulfide bond" evidence="21">
    <location>
        <begin position="422"/>
        <end position="432"/>
    </location>
</feature>
<dbReference type="FunFam" id="3.90.290.10:FF:000002">
    <property type="entry name" value="Latent-transforming growth factor beta-binding protein 3 isoform 1"/>
    <property type="match status" value="1"/>
</dbReference>
<comment type="similarity">
    <text evidence="4">Belongs to the protein kinase superfamily. STE Ser/Thr protein kinase family. MAP kinase kinase kinase subfamily.</text>
</comment>
<dbReference type="InterPro" id="IPR017878">
    <property type="entry name" value="TB_dom"/>
</dbReference>
<proteinExistence type="inferred from homology"/>
<evidence type="ECO:0000313" key="26">
    <source>
        <dbReference type="EMBL" id="GAB0202013.1"/>
    </source>
</evidence>
<keyword evidence="16" id="KW-0067">ATP-binding</keyword>
<dbReference type="FunFam" id="2.10.25.10:FF:000014">
    <property type="entry name" value="Latent-transforming growth factor beta-binding protein 3"/>
    <property type="match status" value="1"/>
</dbReference>
<dbReference type="FunFam" id="2.10.25.10:FF:000077">
    <property type="entry name" value="Latent-transforming growth factor beta-binding protein 3 isoform 1"/>
    <property type="match status" value="1"/>
</dbReference>
<dbReference type="PROSITE" id="PS01187">
    <property type="entry name" value="EGF_CA"/>
    <property type="match status" value="5"/>
</dbReference>
<dbReference type="Proteomes" id="UP001623348">
    <property type="component" value="Unassembled WGS sequence"/>
</dbReference>
<keyword evidence="6" id="KW-0728">SH3 domain</keyword>
<dbReference type="InterPro" id="IPR009030">
    <property type="entry name" value="Growth_fac_rcpt_cys_sf"/>
</dbReference>
<feature type="region of interest" description="Disordered" evidence="22">
    <location>
        <begin position="1420"/>
        <end position="1447"/>
    </location>
</feature>
<feature type="domain" description="TB" evidence="25">
    <location>
        <begin position="707"/>
        <end position="759"/>
    </location>
</feature>
<feature type="region of interest" description="Disordered" evidence="22">
    <location>
        <begin position="233"/>
        <end position="377"/>
    </location>
</feature>
<dbReference type="SUPFAM" id="SSF57184">
    <property type="entry name" value="Growth factor receptor domain"/>
    <property type="match status" value="2"/>
</dbReference>
<keyword evidence="12" id="KW-0732">Signal</keyword>
<evidence type="ECO:0000256" key="18">
    <source>
        <dbReference type="ARBA" id="ARBA00023180"/>
    </source>
</evidence>
<dbReference type="InterPro" id="IPR001245">
    <property type="entry name" value="Ser-Thr/Tyr_kinase_cat_dom"/>
</dbReference>
<feature type="domain" description="EGF-like" evidence="24">
    <location>
        <begin position="1300"/>
        <end position="1340"/>
    </location>
</feature>
<dbReference type="EC" id="2.7.11.25" evidence="5"/>
<evidence type="ECO:0000256" key="9">
    <source>
        <dbReference type="ARBA" id="ARBA00022530"/>
    </source>
</evidence>
<feature type="domain" description="EGF-like" evidence="24">
    <location>
        <begin position="1090"/>
        <end position="1129"/>
    </location>
</feature>
<organism evidence="26 27">
    <name type="scientific">Grus japonensis</name>
    <name type="common">Japanese crane</name>
    <name type="synonym">Red-crowned crane</name>
    <dbReference type="NCBI Taxonomy" id="30415"/>
    <lineage>
        <taxon>Eukaryota</taxon>
        <taxon>Metazoa</taxon>
        <taxon>Chordata</taxon>
        <taxon>Craniata</taxon>
        <taxon>Vertebrata</taxon>
        <taxon>Euteleostomi</taxon>
        <taxon>Archelosauria</taxon>
        <taxon>Archosauria</taxon>
        <taxon>Dinosauria</taxon>
        <taxon>Saurischia</taxon>
        <taxon>Theropoda</taxon>
        <taxon>Coelurosauria</taxon>
        <taxon>Aves</taxon>
        <taxon>Neognathae</taxon>
        <taxon>Neoaves</taxon>
        <taxon>Gruiformes</taxon>
        <taxon>Gruidae</taxon>
        <taxon>Grus</taxon>
    </lineage>
</organism>
<comment type="caution">
    <text evidence="21">Lacks conserved residue(s) required for the propagation of feature annotation.</text>
</comment>
<dbReference type="PROSITE" id="PS00010">
    <property type="entry name" value="ASX_HYDROXYL"/>
    <property type="match status" value="8"/>
</dbReference>
<feature type="domain" description="EGF-like" evidence="24">
    <location>
        <begin position="659"/>
        <end position="699"/>
    </location>
</feature>
<dbReference type="Pfam" id="PF07714">
    <property type="entry name" value="PK_Tyr_Ser-Thr"/>
    <property type="match status" value="1"/>
</dbReference>
<feature type="domain" description="TB" evidence="25">
    <location>
        <begin position="1359"/>
        <end position="1403"/>
    </location>
</feature>
<keyword evidence="8" id="KW-0723">Serine/threonine-protein kinase</keyword>
<keyword evidence="7" id="KW-0964">Secreted</keyword>
<evidence type="ECO:0000256" key="21">
    <source>
        <dbReference type="PROSITE-ProRule" id="PRU00076"/>
    </source>
</evidence>
<keyword evidence="17 21" id="KW-1015">Disulfide bond</keyword>
<feature type="disulfide bond" evidence="21">
    <location>
        <begin position="440"/>
        <end position="449"/>
    </location>
</feature>
<reference evidence="26 27" key="1">
    <citation type="submission" date="2024-06" db="EMBL/GenBank/DDBJ databases">
        <title>The draft genome of Grus japonensis, version 3.</title>
        <authorList>
            <person name="Nabeshima K."/>
            <person name="Suzuki S."/>
            <person name="Onuma M."/>
        </authorList>
    </citation>
    <scope>NUCLEOTIDE SEQUENCE [LARGE SCALE GENOMIC DNA]</scope>
    <source>
        <strain evidence="26 27">451A</strain>
    </source>
</reference>
<evidence type="ECO:0000256" key="15">
    <source>
        <dbReference type="ARBA" id="ARBA00022777"/>
    </source>
</evidence>
<dbReference type="PROSITE" id="PS00108">
    <property type="entry name" value="PROTEIN_KINASE_ST"/>
    <property type="match status" value="1"/>
</dbReference>
<dbReference type="Gene3D" id="2.10.25.10">
    <property type="entry name" value="Laminin"/>
    <property type="match status" value="12"/>
</dbReference>
<dbReference type="EMBL" id="BAAFJT010000035">
    <property type="protein sequence ID" value="GAB0202013.1"/>
    <property type="molecule type" value="Genomic_DNA"/>
</dbReference>
<evidence type="ECO:0000256" key="10">
    <source>
        <dbReference type="ARBA" id="ARBA00022536"/>
    </source>
</evidence>
<keyword evidence="18" id="KW-0325">Glycoprotein</keyword>
<feature type="compositionally biased region" description="Pro residues" evidence="22">
    <location>
        <begin position="560"/>
        <end position="573"/>
    </location>
</feature>
<feature type="domain" description="TB" evidence="25">
    <location>
        <begin position="581"/>
        <end position="624"/>
    </location>
</feature>
<comment type="caution">
    <text evidence="26">The sequence shown here is derived from an EMBL/GenBank/DDBJ whole genome shotgun (WGS) entry which is preliminary data.</text>
</comment>
<name>A0ABC9XW91_GRUJA</name>
<dbReference type="Pfam" id="PF07645">
    <property type="entry name" value="EGF_CA"/>
    <property type="match status" value="10"/>
</dbReference>
<dbReference type="PANTHER" id="PTHR24039">
    <property type="entry name" value="FIBRILLIN-RELATED"/>
    <property type="match status" value="1"/>
</dbReference>
<feature type="domain" description="EGF-like" evidence="24">
    <location>
        <begin position="880"/>
        <end position="921"/>
    </location>
</feature>
<dbReference type="SMART" id="SM00181">
    <property type="entry name" value="EGF"/>
    <property type="match status" value="13"/>
</dbReference>
<evidence type="ECO:0000313" key="27">
    <source>
        <dbReference type="Proteomes" id="UP001623348"/>
    </source>
</evidence>
<evidence type="ECO:0000259" key="23">
    <source>
        <dbReference type="PROSITE" id="PS50011"/>
    </source>
</evidence>
<feature type="region of interest" description="Disordered" evidence="22">
    <location>
        <begin position="1514"/>
        <end position="1533"/>
    </location>
</feature>
<dbReference type="PANTHER" id="PTHR24039:SF48">
    <property type="entry name" value="FIBRILLIN-2 ISOFORM X1-RELATED"/>
    <property type="match status" value="1"/>
</dbReference>
<dbReference type="FunFam" id="2.10.25.10:FF:000068">
    <property type="entry name" value="Latent transforming growth factor beta binding protein 3"/>
    <property type="match status" value="1"/>
</dbReference>
<protein>
    <recommendedName>
        <fullName evidence="5">mitogen-activated protein kinase kinase kinase</fullName>
        <ecNumber evidence="5">2.7.11.25</ecNumber>
    </recommendedName>
</protein>
<evidence type="ECO:0000259" key="25">
    <source>
        <dbReference type="PROSITE" id="PS51364"/>
    </source>
</evidence>
<dbReference type="InterPro" id="IPR036773">
    <property type="entry name" value="TB_dom_sf"/>
</dbReference>
<evidence type="ECO:0000256" key="4">
    <source>
        <dbReference type="ARBA" id="ARBA00006529"/>
    </source>
</evidence>
<evidence type="ECO:0000256" key="14">
    <source>
        <dbReference type="ARBA" id="ARBA00022741"/>
    </source>
</evidence>
<dbReference type="SUPFAM" id="SSF57196">
    <property type="entry name" value="EGF/Laminin"/>
    <property type="match status" value="6"/>
</dbReference>
<feature type="domain" description="TB" evidence="25">
    <location>
        <begin position="1181"/>
        <end position="1235"/>
    </location>
</feature>
<evidence type="ECO:0000256" key="22">
    <source>
        <dbReference type="SAM" id="MobiDB-lite"/>
    </source>
</evidence>
<comment type="subcellular location">
    <subcellularLocation>
        <location evidence="2">Membrane</location>
        <topology evidence="2">Single-pass type I membrane protein</topology>
    </subcellularLocation>
    <subcellularLocation>
        <location evidence="3">Secreted</location>
        <location evidence="3">Extracellular space</location>
        <location evidence="3">Extracellular matrix</location>
    </subcellularLocation>
</comment>
<dbReference type="FunFam" id="2.10.25.10:FF:000115">
    <property type="entry name" value="latent-transforming growth factor beta-binding protein 4 isoform X2"/>
    <property type="match status" value="1"/>
</dbReference>
<dbReference type="Gene3D" id="3.90.290.10">
    <property type="entry name" value="TGF-beta binding (TB) domain"/>
    <property type="match status" value="4"/>
</dbReference>
<dbReference type="CDD" id="cd00054">
    <property type="entry name" value="EGF_CA"/>
    <property type="match status" value="8"/>
</dbReference>
<evidence type="ECO:0000256" key="1">
    <source>
        <dbReference type="ARBA" id="ARBA00001946"/>
    </source>
</evidence>
<dbReference type="PROSITE" id="PS00022">
    <property type="entry name" value="EGF_1"/>
    <property type="match status" value="1"/>
</dbReference>
<feature type="domain" description="Protein kinase" evidence="23">
    <location>
        <begin position="1"/>
        <end position="154"/>
    </location>
</feature>
<keyword evidence="27" id="KW-1185">Reference proteome</keyword>
<dbReference type="Pfam" id="PF00683">
    <property type="entry name" value="TB"/>
    <property type="match status" value="4"/>
</dbReference>
<feature type="domain" description="EGF-like" evidence="24">
    <location>
        <begin position="1049"/>
        <end position="1089"/>
    </location>
</feature>
<evidence type="ECO:0000256" key="20">
    <source>
        <dbReference type="ARBA" id="ARBA00048329"/>
    </source>
</evidence>
<feature type="compositionally biased region" description="Pro residues" evidence="22">
    <location>
        <begin position="797"/>
        <end position="821"/>
    </location>
</feature>
<evidence type="ECO:0000256" key="6">
    <source>
        <dbReference type="ARBA" id="ARBA00022443"/>
    </source>
</evidence>
<dbReference type="SUPFAM" id="SSF57581">
    <property type="entry name" value="TB module/8-cys domain"/>
    <property type="match status" value="4"/>
</dbReference>
<evidence type="ECO:0000256" key="3">
    <source>
        <dbReference type="ARBA" id="ARBA00004498"/>
    </source>
</evidence>